<dbReference type="Gene3D" id="3.40.50.2020">
    <property type="match status" value="1"/>
</dbReference>
<dbReference type="PANTHER" id="PTHR47505:SF1">
    <property type="entry name" value="DNA UTILIZATION PROTEIN YHGH"/>
    <property type="match status" value="1"/>
</dbReference>
<evidence type="ECO:0000259" key="2">
    <source>
        <dbReference type="Pfam" id="PF00156"/>
    </source>
</evidence>
<dbReference type="AlphaFoldDB" id="A0A1F6Y2T3"/>
<dbReference type="EMBL" id="MFVL01000029">
    <property type="protein sequence ID" value="OGJ00701.1"/>
    <property type="molecule type" value="Genomic_DNA"/>
</dbReference>
<proteinExistence type="inferred from homology"/>
<dbReference type="InterPro" id="IPR051910">
    <property type="entry name" value="ComF/GntX_DNA_util-trans"/>
</dbReference>
<reference evidence="3 4" key="1">
    <citation type="journal article" date="2016" name="Nat. Commun.">
        <title>Thousands of microbial genomes shed light on interconnected biogeochemical processes in an aquifer system.</title>
        <authorList>
            <person name="Anantharaman K."/>
            <person name="Brown C.T."/>
            <person name="Hug L.A."/>
            <person name="Sharon I."/>
            <person name="Castelle C.J."/>
            <person name="Probst A.J."/>
            <person name="Thomas B.C."/>
            <person name="Singh A."/>
            <person name="Wilkins M.J."/>
            <person name="Karaoz U."/>
            <person name="Brodie E.L."/>
            <person name="Williams K.H."/>
            <person name="Hubbard S.S."/>
            <person name="Banfield J.F."/>
        </authorList>
    </citation>
    <scope>NUCLEOTIDE SEQUENCE [LARGE SCALE GENOMIC DNA]</scope>
</reference>
<evidence type="ECO:0000313" key="4">
    <source>
        <dbReference type="Proteomes" id="UP000177693"/>
    </source>
</evidence>
<name>A0A1F6Y2T3_9BACT</name>
<dbReference type="Proteomes" id="UP000177693">
    <property type="component" value="Unassembled WGS sequence"/>
</dbReference>
<evidence type="ECO:0000256" key="1">
    <source>
        <dbReference type="ARBA" id="ARBA00008007"/>
    </source>
</evidence>
<comment type="caution">
    <text evidence="3">The sequence shown here is derived from an EMBL/GenBank/DDBJ whole genome shotgun (WGS) entry which is preliminary data.</text>
</comment>
<dbReference type="SUPFAM" id="SSF53271">
    <property type="entry name" value="PRTase-like"/>
    <property type="match status" value="1"/>
</dbReference>
<dbReference type="InterPro" id="IPR000836">
    <property type="entry name" value="PRTase_dom"/>
</dbReference>
<dbReference type="PANTHER" id="PTHR47505">
    <property type="entry name" value="DNA UTILIZATION PROTEIN YHGH"/>
    <property type="match status" value="1"/>
</dbReference>
<dbReference type="CDD" id="cd06223">
    <property type="entry name" value="PRTases_typeI"/>
    <property type="match status" value="1"/>
</dbReference>
<feature type="domain" description="Phosphoribosyltransferase" evidence="2">
    <location>
        <begin position="176"/>
        <end position="227"/>
    </location>
</feature>
<protein>
    <recommendedName>
        <fullName evidence="2">Phosphoribosyltransferase domain-containing protein</fullName>
    </recommendedName>
</protein>
<comment type="similarity">
    <text evidence="1">Belongs to the ComF/GntX family.</text>
</comment>
<organism evidence="3 4">
    <name type="scientific">Candidatus Nomurabacteria bacterium RIFCSPLOWO2_02_FULL_40_67</name>
    <dbReference type="NCBI Taxonomy" id="1801787"/>
    <lineage>
        <taxon>Bacteria</taxon>
        <taxon>Candidatus Nomuraibacteriota</taxon>
    </lineage>
</organism>
<accession>A0A1F6Y2T3</accession>
<dbReference type="Pfam" id="PF00156">
    <property type="entry name" value="Pribosyltran"/>
    <property type="match status" value="1"/>
</dbReference>
<dbReference type="InterPro" id="IPR029057">
    <property type="entry name" value="PRTase-like"/>
</dbReference>
<sequence>MNVLNTLLNSILNLVFPEKCLFCGLPGADLCIACISNLPEAKRESADWIFPLYDYRHPPIKQALALFKYKGKKNLAGIFAEVLYDRILEELSELSVMKNFTNVILIPIPLSRKRYRERGYNQAELICKELIKINNLRHGVDTKNKFNLENNILIKPKETEHQARISNRSERLKNIVGSFAVENINISLVKGKNIILIDDITTTSATLTEAKKILKKAGARKVIAFTVAH</sequence>
<evidence type="ECO:0000313" key="3">
    <source>
        <dbReference type="EMBL" id="OGJ00701.1"/>
    </source>
</evidence>
<gene>
    <name evidence="3" type="ORF">A3I23_02220</name>
</gene>